<dbReference type="Proteomes" id="UP001476798">
    <property type="component" value="Unassembled WGS sequence"/>
</dbReference>
<feature type="domain" description="Ribonucleotide reductase large subunit C-terminal" evidence="2">
    <location>
        <begin position="1"/>
        <end position="60"/>
    </location>
</feature>
<dbReference type="PANTHER" id="PTHR11573">
    <property type="entry name" value="RIBONUCLEOSIDE-DIPHOSPHATE REDUCTASE LARGE CHAIN"/>
    <property type="match status" value="1"/>
</dbReference>
<evidence type="ECO:0000313" key="3">
    <source>
        <dbReference type="EMBL" id="MEQ2179304.1"/>
    </source>
</evidence>
<evidence type="ECO:0000259" key="2">
    <source>
        <dbReference type="Pfam" id="PF02867"/>
    </source>
</evidence>
<keyword evidence="4" id="KW-1185">Reference proteome</keyword>
<proteinExistence type="inferred from homology"/>
<comment type="similarity">
    <text evidence="1">Belongs to the ribonucleoside diphosphate reductase large chain family.</text>
</comment>
<dbReference type="Gene3D" id="3.20.70.20">
    <property type="match status" value="1"/>
</dbReference>
<comment type="caution">
    <text evidence="3">The sequence shown here is derived from an EMBL/GenBank/DDBJ whole genome shotgun (WGS) entry which is preliminary data.</text>
</comment>
<dbReference type="InterPro" id="IPR000788">
    <property type="entry name" value="RNR_lg_C"/>
</dbReference>
<evidence type="ECO:0000313" key="4">
    <source>
        <dbReference type="Proteomes" id="UP001476798"/>
    </source>
</evidence>
<sequence length="115" mass="12972">LYKTVWEISQKTVLKMAADRGTFIDQSQSLNIHIAEPNYGKLTSMHFYGWKLGLKTGMYYLRTKPAANPIQFTLNKEKLKESQSAKSVEEEATERNTAAMVCSLANKDECLMCGS</sequence>
<protein>
    <submittedName>
        <fullName evidence="3">Ribonucleoside-diphosphate reductase large subunit</fullName>
    </submittedName>
</protein>
<dbReference type="PANTHER" id="PTHR11573:SF6">
    <property type="entry name" value="RIBONUCLEOSIDE-DIPHOSPHATE REDUCTASE LARGE SUBUNIT"/>
    <property type="match status" value="1"/>
</dbReference>
<reference evidence="3 4" key="1">
    <citation type="submission" date="2021-06" db="EMBL/GenBank/DDBJ databases">
        <authorList>
            <person name="Palmer J.M."/>
        </authorList>
    </citation>
    <scope>NUCLEOTIDE SEQUENCE [LARGE SCALE GENOMIC DNA]</scope>
    <source>
        <strain evidence="3 4">GA_2019</strain>
        <tissue evidence="3">Muscle</tissue>
    </source>
</reference>
<dbReference type="Pfam" id="PF02867">
    <property type="entry name" value="Ribonuc_red_lgC"/>
    <property type="match status" value="1"/>
</dbReference>
<dbReference type="EMBL" id="JAHRIO010062465">
    <property type="protein sequence ID" value="MEQ2179304.1"/>
    <property type="molecule type" value="Genomic_DNA"/>
</dbReference>
<gene>
    <name evidence="3" type="primary">RRM1_2</name>
    <name evidence="3" type="ORF">GOODEAATRI_023330</name>
</gene>
<dbReference type="SUPFAM" id="SSF51998">
    <property type="entry name" value="PFL-like glycyl radical enzymes"/>
    <property type="match status" value="1"/>
</dbReference>
<accession>A0ABV0P775</accession>
<organism evidence="3 4">
    <name type="scientific">Goodea atripinnis</name>
    <dbReference type="NCBI Taxonomy" id="208336"/>
    <lineage>
        <taxon>Eukaryota</taxon>
        <taxon>Metazoa</taxon>
        <taxon>Chordata</taxon>
        <taxon>Craniata</taxon>
        <taxon>Vertebrata</taxon>
        <taxon>Euteleostomi</taxon>
        <taxon>Actinopterygii</taxon>
        <taxon>Neopterygii</taxon>
        <taxon>Teleostei</taxon>
        <taxon>Neoteleostei</taxon>
        <taxon>Acanthomorphata</taxon>
        <taxon>Ovalentaria</taxon>
        <taxon>Atherinomorphae</taxon>
        <taxon>Cyprinodontiformes</taxon>
        <taxon>Goodeidae</taxon>
        <taxon>Goodea</taxon>
    </lineage>
</organism>
<feature type="non-terminal residue" evidence="3">
    <location>
        <position position="1"/>
    </location>
</feature>
<name>A0ABV0P775_9TELE</name>
<dbReference type="InterPro" id="IPR039718">
    <property type="entry name" value="Rrm1"/>
</dbReference>
<evidence type="ECO:0000256" key="1">
    <source>
        <dbReference type="ARBA" id="ARBA00010406"/>
    </source>
</evidence>